<dbReference type="UniPathway" id="UPA00668"/>
<protein>
    <recommendedName>
        <fullName evidence="7">NADPH-protochlorophyllide oxidoreductase</fullName>
        <ecNumber evidence="7">1.3.1.33</ecNumber>
    </recommendedName>
</protein>
<accession>A0A218XVP1</accession>
<evidence type="ECO:0000256" key="3">
    <source>
        <dbReference type="ARBA" id="ARBA00022531"/>
    </source>
</evidence>
<comment type="subcellular location">
    <subcellularLocation>
        <location evidence="7">Plastid</location>
        <location evidence="7">Chloroplast</location>
    </subcellularLocation>
</comment>
<dbReference type="GO" id="GO:0015995">
    <property type="term" value="P:chlorophyll biosynthetic process"/>
    <property type="evidence" value="ECO:0007669"/>
    <property type="project" value="UniProtKB-UniPathway"/>
</dbReference>
<evidence type="ECO:0000313" key="9">
    <source>
        <dbReference type="Proteomes" id="UP000197138"/>
    </source>
</evidence>
<dbReference type="InterPro" id="IPR002347">
    <property type="entry name" value="SDR_fam"/>
</dbReference>
<reference evidence="9" key="1">
    <citation type="journal article" date="2017" name="Plant J.">
        <title>The pomegranate (Punica granatum L.) genome and the genomics of punicalagin biosynthesis.</title>
        <authorList>
            <person name="Qin G."/>
            <person name="Xu C."/>
            <person name="Ming R."/>
            <person name="Tang H."/>
            <person name="Guyot R."/>
            <person name="Kramer E.M."/>
            <person name="Hu Y."/>
            <person name="Yi X."/>
            <person name="Qi Y."/>
            <person name="Xu X."/>
            <person name="Gao Z."/>
            <person name="Pan H."/>
            <person name="Jian J."/>
            <person name="Tian Y."/>
            <person name="Yue Z."/>
            <person name="Xu Y."/>
        </authorList>
    </citation>
    <scope>NUCLEOTIDE SEQUENCE [LARGE SCALE GENOMIC DNA]</scope>
    <source>
        <strain evidence="9">cv. Dabenzi</strain>
    </source>
</reference>
<keyword evidence="5 7" id="KW-0560">Oxidoreductase</keyword>
<sequence length="395" mass="42576">MALQAAALVPSAFSIPKEGKSGKDSSFFGVSFADHLKADLSCSSLSSKRERSFRNGAVRAETIAATPSVTRAAPAGKKTLRKGSVVITGASSGLGLATAKALAESGKWHVIMACRDFLKAERAAKSAGMAKENYTIMHLDLASLDSVRQFVDNFRRSERPLDVLVCNAAVYLPTAKEPTFTAEGFELSVGTNHLGHFLLSRLLLDDLNKSDYPSKRLIIVGSITGNTNTLAGNVPPKANLGDLRGLAGGLNGLNSSSMIDGGDFDGAKAYKDSKVCNMLTMQEFHRRYHEETGITFASLYPGCIATTGLFREHIPLFRMLFPPFQKFITKGYVSEDEAGKRLAQVVSDPSLTKSGVYWSWNKDSASFENQLSQEASDAGKAMKVWEVSEKLLGLA</sequence>
<dbReference type="PANTHER" id="PTHR44419">
    <property type="entry name" value="PROTOCHLOROPHYLLIDE REDUCTASE C, CHLOROPLASTIC"/>
    <property type="match status" value="1"/>
</dbReference>
<keyword evidence="7" id="KW-0934">Plastid</keyword>
<dbReference type="PRINTS" id="PR00081">
    <property type="entry name" value="GDHRDH"/>
</dbReference>
<evidence type="ECO:0000256" key="7">
    <source>
        <dbReference type="RuleBase" id="RU365001"/>
    </source>
</evidence>
<comment type="pathway">
    <text evidence="1 7">Porphyrin-containing compound metabolism; chlorophyll biosynthesis.</text>
</comment>
<reference evidence="11" key="4">
    <citation type="submission" date="2025-04" db="UniProtKB">
        <authorList>
            <consortium name="RefSeq"/>
        </authorList>
    </citation>
    <scope>IDENTIFICATION</scope>
    <source>
        <tissue evidence="11">Leaf</tissue>
    </source>
</reference>
<dbReference type="EC" id="1.3.1.33" evidence="7"/>
<keyword evidence="7" id="KW-0809">Transit peptide</keyword>
<dbReference type="GeneID" id="116212803"/>
<reference evidence="10" key="3">
    <citation type="journal article" date="2020" name="Plant Biotechnol. J.">
        <title>The pomegranate (Punica granatum L.) draft genome dissects genetic divergence between soft- and hard-seeded cultivars.</title>
        <authorList>
            <person name="Luo X."/>
            <person name="Li H."/>
            <person name="Wu Z."/>
            <person name="Yao W."/>
            <person name="Zhao P."/>
            <person name="Cao D."/>
            <person name="Yu H."/>
            <person name="Li K."/>
            <person name="Poudel K."/>
            <person name="Zhao D."/>
            <person name="Zhang F."/>
            <person name="Xia X."/>
            <person name="Chen L."/>
            <person name="Wang Q."/>
            <person name="Jing D."/>
            <person name="Cao S."/>
        </authorList>
    </citation>
    <scope>NUCLEOTIDE SEQUENCE [LARGE SCALE GENOMIC DNA]</scope>
</reference>
<dbReference type="RefSeq" id="XP_031403368.1">
    <property type="nucleotide sequence ID" value="XM_031547508.1"/>
</dbReference>
<comment type="similarity">
    <text evidence="2 7">Belongs to the short-chain dehydrogenases/reductases (SDR) family. POR subfamily.</text>
</comment>
<evidence type="ECO:0000313" key="10">
    <source>
        <dbReference type="Proteomes" id="UP000515151"/>
    </source>
</evidence>
<dbReference type="NCBIfam" id="TIGR01289">
    <property type="entry name" value="LPOR"/>
    <property type="match status" value="1"/>
</dbReference>
<evidence type="ECO:0000256" key="2">
    <source>
        <dbReference type="ARBA" id="ARBA00005821"/>
    </source>
</evidence>
<dbReference type="InterPro" id="IPR005979">
    <property type="entry name" value="Prochl_reduct"/>
</dbReference>
<evidence type="ECO:0000256" key="4">
    <source>
        <dbReference type="ARBA" id="ARBA00022857"/>
    </source>
</evidence>
<dbReference type="Gene3D" id="3.40.50.720">
    <property type="entry name" value="NAD(P)-binding Rossmann-like Domain"/>
    <property type="match status" value="1"/>
</dbReference>
<evidence type="ECO:0000313" key="11">
    <source>
        <dbReference type="RefSeq" id="XP_031403368.1"/>
    </source>
</evidence>
<dbReference type="GO" id="GO:0009507">
    <property type="term" value="C:chloroplast"/>
    <property type="evidence" value="ECO:0007669"/>
    <property type="project" value="UniProtKB-SubCell"/>
</dbReference>
<keyword evidence="4 7" id="KW-0521">NADP</keyword>
<proteinExistence type="inferred from homology"/>
<dbReference type="GO" id="GO:0015979">
    <property type="term" value="P:photosynthesis"/>
    <property type="evidence" value="ECO:0007669"/>
    <property type="project" value="UniProtKB-KW"/>
</dbReference>
<evidence type="ECO:0000256" key="1">
    <source>
        <dbReference type="ARBA" id="ARBA00005173"/>
    </source>
</evidence>
<dbReference type="SUPFAM" id="SSF51735">
    <property type="entry name" value="NAD(P)-binding Rossmann-fold domains"/>
    <property type="match status" value="1"/>
</dbReference>
<dbReference type="Proteomes" id="UP000515151">
    <property type="component" value="Chromosome 7"/>
</dbReference>
<evidence type="ECO:0000256" key="5">
    <source>
        <dbReference type="ARBA" id="ARBA00023002"/>
    </source>
</evidence>
<dbReference type="PANTHER" id="PTHR44419:SF19">
    <property type="entry name" value="PROTOCHLOROPHYLLIDE REDUCTASE A, CHLOROPLASTIC"/>
    <property type="match status" value="1"/>
</dbReference>
<keyword evidence="7" id="KW-0150">Chloroplast</keyword>
<dbReference type="Pfam" id="PF00106">
    <property type="entry name" value="adh_short"/>
    <property type="match status" value="1"/>
</dbReference>
<gene>
    <name evidence="11" type="primary">LOC116212803</name>
    <name evidence="8" type="ORF">CDL15_Pgr002436</name>
</gene>
<name>A0A218XVP1_PUNGR</name>
<evidence type="ECO:0000313" key="8">
    <source>
        <dbReference type="EMBL" id="OWM88669.1"/>
    </source>
</evidence>
<keyword evidence="3 7" id="KW-0602">Photosynthesis</keyword>
<dbReference type="InterPro" id="IPR036291">
    <property type="entry name" value="NAD(P)-bd_dom_sf"/>
</dbReference>
<evidence type="ECO:0000256" key="6">
    <source>
        <dbReference type="ARBA" id="ARBA00023171"/>
    </source>
</evidence>
<comment type="function">
    <text evidence="7">Phototransformation of protochlorophyllide (Pchlide) to chlorophyllide (Chlide).</text>
</comment>
<keyword evidence="10" id="KW-1185">Reference proteome</keyword>
<dbReference type="CDD" id="cd09810">
    <property type="entry name" value="LPOR_like_SDR_c_like"/>
    <property type="match status" value="1"/>
</dbReference>
<dbReference type="AlphaFoldDB" id="A0A218XVP1"/>
<dbReference type="Proteomes" id="UP000197138">
    <property type="component" value="Unassembled WGS sequence"/>
</dbReference>
<dbReference type="EMBL" id="MTKT01000790">
    <property type="protein sequence ID" value="OWM88669.1"/>
    <property type="molecule type" value="Genomic_DNA"/>
</dbReference>
<dbReference type="GO" id="GO:0016630">
    <property type="term" value="F:protochlorophyllide reductase activity"/>
    <property type="evidence" value="ECO:0007669"/>
    <property type="project" value="UniProtKB-EC"/>
</dbReference>
<keyword evidence="6 7" id="KW-0149">Chlorophyll biosynthesis</keyword>
<reference evidence="8" key="2">
    <citation type="submission" date="2017-06" db="EMBL/GenBank/DDBJ databases">
        <title>The pomegranate genome and the genomics of punicalagin biosynthesis.</title>
        <authorList>
            <person name="Xu C."/>
        </authorList>
    </citation>
    <scope>NUCLEOTIDE SEQUENCE [LARGE SCALE GENOMIC DNA]</scope>
    <source>
        <tissue evidence="8">Fresh leaf</tissue>
    </source>
</reference>
<organism evidence="8 9">
    <name type="scientific">Punica granatum</name>
    <name type="common">Pomegranate</name>
    <dbReference type="NCBI Taxonomy" id="22663"/>
    <lineage>
        <taxon>Eukaryota</taxon>
        <taxon>Viridiplantae</taxon>
        <taxon>Streptophyta</taxon>
        <taxon>Embryophyta</taxon>
        <taxon>Tracheophyta</taxon>
        <taxon>Spermatophyta</taxon>
        <taxon>Magnoliopsida</taxon>
        <taxon>eudicotyledons</taxon>
        <taxon>Gunneridae</taxon>
        <taxon>Pentapetalae</taxon>
        <taxon>rosids</taxon>
        <taxon>malvids</taxon>
        <taxon>Myrtales</taxon>
        <taxon>Lythraceae</taxon>
        <taxon>Punica</taxon>
    </lineage>
</organism>
<dbReference type="OrthoDB" id="191139at2759"/>
<comment type="catalytic activity">
    <reaction evidence="7">
        <text>chlorophyllide a + NADP(+) = protochlorophyllide a + NADPH + H(+)</text>
        <dbReference type="Rhea" id="RHEA:11132"/>
        <dbReference type="ChEBI" id="CHEBI:15378"/>
        <dbReference type="ChEBI" id="CHEBI:57783"/>
        <dbReference type="ChEBI" id="CHEBI:58349"/>
        <dbReference type="ChEBI" id="CHEBI:83348"/>
        <dbReference type="ChEBI" id="CHEBI:83350"/>
        <dbReference type="EC" id="1.3.1.33"/>
    </reaction>
</comment>